<proteinExistence type="predicted"/>
<dbReference type="Proteomes" id="UP000037393">
    <property type="component" value="Unassembled WGS sequence"/>
</dbReference>
<evidence type="ECO:0008006" key="3">
    <source>
        <dbReference type="Google" id="ProtNLM"/>
    </source>
</evidence>
<keyword evidence="2" id="KW-1185">Reference proteome</keyword>
<evidence type="ECO:0000313" key="1">
    <source>
        <dbReference type="EMBL" id="KNC93804.1"/>
    </source>
</evidence>
<protein>
    <recommendedName>
        <fullName evidence="3">Regulatory protein GemA</fullName>
    </recommendedName>
</protein>
<accession>A0A0L0GYH1</accession>
<dbReference type="PATRIC" id="fig|379893.4.peg.3655"/>
<comment type="caution">
    <text evidence="1">The sequence shown here is derived from an EMBL/GenBank/DDBJ whole genome shotgun (WGS) entry which is preliminary data.</text>
</comment>
<gene>
    <name evidence="1" type="ORF">GM31_17990</name>
</gene>
<evidence type="ECO:0000313" key="2">
    <source>
        <dbReference type="Proteomes" id="UP000037393"/>
    </source>
</evidence>
<organism evidence="1 2">
    <name type="scientific">Trabulsiella odontotermitis</name>
    <dbReference type="NCBI Taxonomy" id="379893"/>
    <lineage>
        <taxon>Bacteria</taxon>
        <taxon>Pseudomonadati</taxon>
        <taxon>Pseudomonadota</taxon>
        <taxon>Gammaproteobacteria</taxon>
        <taxon>Enterobacterales</taxon>
        <taxon>Enterobacteriaceae</taxon>
        <taxon>Trabulsiella</taxon>
    </lineage>
</organism>
<dbReference type="RefSeq" id="WP_049856854.1">
    <property type="nucleotide sequence ID" value="NZ_JNGI01000041.1"/>
</dbReference>
<dbReference type="AlphaFoldDB" id="A0A0L0GYH1"/>
<dbReference type="EMBL" id="JNGI01000041">
    <property type="protein sequence ID" value="KNC93804.1"/>
    <property type="molecule type" value="Genomic_DNA"/>
</dbReference>
<dbReference type="Pfam" id="PF06252">
    <property type="entry name" value="GemA"/>
    <property type="match status" value="1"/>
</dbReference>
<reference evidence="1 2" key="1">
    <citation type="journal article" date="2015" name="Appl. Environ. Microbiol.">
        <title>The Enterobacterium Trabulsiella odontotermitis Presents Novel Adaptations Related to Its Association with Fungus-Growing Termites.</title>
        <authorList>
            <person name="Sapountzis P."/>
            <person name="Gruntjes T."/>
            <person name="Otani S."/>
            <person name="Estevez J."/>
            <person name="da Costa R.R."/>
            <person name="Plunkett G.3rd."/>
            <person name="Perna N.T."/>
            <person name="Poulsen M."/>
        </authorList>
    </citation>
    <scope>NUCLEOTIDE SEQUENCE [LARGE SCALE GENOMIC DNA]</scope>
    <source>
        <strain evidence="1 2">12</strain>
    </source>
</reference>
<name>A0A0L0GYH1_9ENTR</name>
<dbReference type="InterPro" id="IPR009363">
    <property type="entry name" value="Phage_Mu_Gp16"/>
</dbReference>
<sequence length="131" mass="14611">MANLIKVIHTGKKSLGWDDETYRAVLARVTGKRSARDCTESELESVVRYMRGQGFAPAVKHGRRPRVASGKKAILGKIEALLAEAGRQWSYAEGIAGKMFHQTKLEWLDAEQLAKVMNALQYDAKRNGRPV</sequence>